<dbReference type="InterPro" id="IPR034164">
    <property type="entry name" value="Pepsin-like_dom"/>
</dbReference>
<keyword evidence="4" id="KW-0732">Signal</keyword>
<name>A0A5C3MSH4_9AGAM</name>
<dbReference type="Pfam" id="PF00026">
    <property type="entry name" value="Asp"/>
    <property type="match status" value="1"/>
</dbReference>
<evidence type="ECO:0000313" key="6">
    <source>
        <dbReference type="EMBL" id="TFK47833.1"/>
    </source>
</evidence>
<gene>
    <name evidence="6" type="ORF">OE88DRAFT_1665488</name>
</gene>
<evidence type="ECO:0000256" key="4">
    <source>
        <dbReference type="SAM" id="SignalP"/>
    </source>
</evidence>
<keyword evidence="6" id="KW-0378">Hydrolase</keyword>
<evidence type="ECO:0000259" key="5">
    <source>
        <dbReference type="PROSITE" id="PS51767"/>
    </source>
</evidence>
<dbReference type="PRINTS" id="PR00792">
    <property type="entry name" value="PEPSIN"/>
</dbReference>
<feature type="active site" evidence="2">
    <location>
        <position position="293"/>
    </location>
</feature>
<keyword evidence="3" id="KW-1015">Disulfide bond</keyword>
<dbReference type="InterPro" id="IPR021109">
    <property type="entry name" value="Peptidase_aspartic_dom_sf"/>
</dbReference>
<dbReference type="CDD" id="cd05471">
    <property type="entry name" value="pepsin_like"/>
    <property type="match status" value="1"/>
</dbReference>
<sequence>MLLVFFVAWLAVLDVAHAARVKRDCWDSGDCSQLEKLNISPSLLEAANPAKTGLLPVVWSDDQQAYYSVISVGNISFRVSLDTGSADLWITSSACTTNACRSLPKYPLTYESPSFVPVNNNQTSFSVSFADGTAASGYVAREIVKLSNLTVANQAFGVVSNSNVTMGSQISGILGLGFPRLSTLSDRVVNATPVFATLSQQGLVNYPLFGLSLTRNTSGTLSLGAIDASVVKDVNNIEWNPVVAFSPFSTERNTTSYLQWAIPMASILVNGTVIAPSPTYPTAYSNNSLALLDVGTPGIYGPWQDVSRIYSAIDGARLVDTSSGGQWALPCDISETISFVFGQTNFTLQPSDYIIGPTSGDPQLCLTWPRASAPSSDGIDWQLGSPFLRTVYSIYSYGIDSKEPPMVGLYPLNNATAPVESPAQVSALLSSASATVATTLPNYLLPTPSYTTPAFIFNTSISASIGQIVTSDLATSTYSPILAAPAANLSAIPTVSPSPTLLTVVTTDGSGQVITLTSTAATASVTLGVPYGWSASASSRLHAPIVWILLPCLSLILSRLTSTSY</sequence>
<reference evidence="6 7" key="1">
    <citation type="journal article" date="2019" name="Nat. Ecol. Evol.">
        <title>Megaphylogeny resolves global patterns of mushroom evolution.</title>
        <authorList>
            <person name="Varga T."/>
            <person name="Krizsan K."/>
            <person name="Foldi C."/>
            <person name="Dima B."/>
            <person name="Sanchez-Garcia M."/>
            <person name="Sanchez-Ramirez S."/>
            <person name="Szollosi G.J."/>
            <person name="Szarkandi J.G."/>
            <person name="Papp V."/>
            <person name="Albert L."/>
            <person name="Andreopoulos W."/>
            <person name="Angelini C."/>
            <person name="Antonin V."/>
            <person name="Barry K.W."/>
            <person name="Bougher N.L."/>
            <person name="Buchanan P."/>
            <person name="Buyck B."/>
            <person name="Bense V."/>
            <person name="Catcheside P."/>
            <person name="Chovatia M."/>
            <person name="Cooper J."/>
            <person name="Damon W."/>
            <person name="Desjardin D."/>
            <person name="Finy P."/>
            <person name="Geml J."/>
            <person name="Haridas S."/>
            <person name="Hughes K."/>
            <person name="Justo A."/>
            <person name="Karasinski D."/>
            <person name="Kautmanova I."/>
            <person name="Kiss B."/>
            <person name="Kocsube S."/>
            <person name="Kotiranta H."/>
            <person name="LaButti K.M."/>
            <person name="Lechner B.E."/>
            <person name="Liimatainen K."/>
            <person name="Lipzen A."/>
            <person name="Lukacs Z."/>
            <person name="Mihaltcheva S."/>
            <person name="Morgado L.N."/>
            <person name="Niskanen T."/>
            <person name="Noordeloos M.E."/>
            <person name="Ohm R.A."/>
            <person name="Ortiz-Santana B."/>
            <person name="Ovrebo C."/>
            <person name="Racz N."/>
            <person name="Riley R."/>
            <person name="Savchenko A."/>
            <person name="Shiryaev A."/>
            <person name="Soop K."/>
            <person name="Spirin V."/>
            <person name="Szebenyi C."/>
            <person name="Tomsovsky M."/>
            <person name="Tulloss R.E."/>
            <person name="Uehling J."/>
            <person name="Grigoriev I.V."/>
            <person name="Vagvolgyi C."/>
            <person name="Papp T."/>
            <person name="Martin F.M."/>
            <person name="Miettinen O."/>
            <person name="Hibbett D.S."/>
            <person name="Nagy L.G."/>
        </authorList>
    </citation>
    <scope>NUCLEOTIDE SEQUENCE [LARGE SCALE GENOMIC DNA]</scope>
    <source>
        <strain evidence="6 7">OMC1185</strain>
    </source>
</reference>
<evidence type="ECO:0000256" key="1">
    <source>
        <dbReference type="ARBA" id="ARBA00007447"/>
    </source>
</evidence>
<dbReference type="STRING" id="5364.A0A5C3MSH4"/>
<feature type="signal peptide" evidence="4">
    <location>
        <begin position="1"/>
        <end position="18"/>
    </location>
</feature>
<proteinExistence type="inferred from homology"/>
<keyword evidence="6" id="KW-0645">Protease</keyword>
<feature type="disulfide bond" evidence="3">
    <location>
        <begin position="331"/>
        <end position="365"/>
    </location>
</feature>
<dbReference type="SUPFAM" id="SSF50630">
    <property type="entry name" value="Acid proteases"/>
    <property type="match status" value="1"/>
</dbReference>
<evidence type="ECO:0000256" key="3">
    <source>
        <dbReference type="PIRSR" id="PIRSR601461-2"/>
    </source>
</evidence>
<feature type="disulfide bond" evidence="3">
    <location>
        <begin position="95"/>
        <end position="100"/>
    </location>
</feature>
<evidence type="ECO:0000313" key="7">
    <source>
        <dbReference type="Proteomes" id="UP000305948"/>
    </source>
</evidence>
<dbReference type="Gene3D" id="2.40.70.10">
    <property type="entry name" value="Acid Proteases"/>
    <property type="match status" value="2"/>
</dbReference>
<feature type="active site" evidence="2">
    <location>
        <position position="82"/>
    </location>
</feature>
<dbReference type="GO" id="GO:0004190">
    <property type="term" value="F:aspartic-type endopeptidase activity"/>
    <property type="evidence" value="ECO:0007669"/>
    <property type="project" value="InterPro"/>
</dbReference>
<dbReference type="Proteomes" id="UP000305948">
    <property type="component" value="Unassembled WGS sequence"/>
</dbReference>
<dbReference type="PROSITE" id="PS51767">
    <property type="entry name" value="PEPTIDASE_A1"/>
    <property type="match status" value="1"/>
</dbReference>
<keyword evidence="7" id="KW-1185">Reference proteome</keyword>
<dbReference type="InterPro" id="IPR033121">
    <property type="entry name" value="PEPTIDASE_A1"/>
</dbReference>
<dbReference type="OrthoDB" id="771136at2759"/>
<evidence type="ECO:0000256" key="2">
    <source>
        <dbReference type="PIRSR" id="PIRSR601461-1"/>
    </source>
</evidence>
<organism evidence="6 7">
    <name type="scientific">Heliocybe sulcata</name>
    <dbReference type="NCBI Taxonomy" id="5364"/>
    <lineage>
        <taxon>Eukaryota</taxon>
        <taxon>Fungi</taxon>
        <taxon>Dikarya</taxon>
        <taxon>Basidiomycota</taxon>
        <taxon>Agaricomycotina</taxon>
        <taxon>Agaricomycetes</taxon>
        <taxon>Gloeophyllales</taxon>
        <taxon>Gloeophyllaceae</taxon>
        <taxon>Heliocybe</taxon>
    </lineage>
</organism>
<protein>
    <submittedName>
        <fullName evidence="6">Acid protease</fullName>
    </submittedName>
</protein>
<feature type="domain" description="Peptidase A1" evidence="5">
    <location>
        <begin position="66"/>
        <end position="410"/>
    </location>
</feature>
<dbReference type="AlphaFoldDB" id="A0A5C3MSH4"/>
<accession>A0A5C3MSH4</accession>
<comment type="similarity">
    <text evidence="1">Belongs to the peptidase A1 family.</text>
</comment>
<dbReference type="InterPro" id="IPR001461">
    <property type="entry name" value="Aspartic_peptidase_A1"/>
</dbReference>
<dbReference type="EMBL" id="ML213522">
    <property type="protein sequence ID" value="TFK47833.1"/>
    <property type="molecule type" value="Genomic_DNA"/>
</dbReference>
<dbReference type="GO" id="GO:0006508">
    <property type="term" value="P:proteolysis"/>
    <property type="evidence" value="ECO:0007669"/>
    <property type="project" value="UniProtKB-KW"/>
</dbReference>
<dbReference type="PANTHER" id="PTHR47966:SF74">
    <property type="entry name" value="AGR407CP"/>
    <property type="match status" value="1"/>
</dbReference>
<feature type="chain" id="PRO_5023015328" evidence="4">
    <location>
        <begin position="19"/>
        <end position="565"/>
    </location>
</feature>
<dbReference type="PANTHER" id="PTHR47966">
    <property type="entry name" value="BETA-SITE APP-CLEAVING ENZYME, ISOFORM A-RELATED"/>
    <property type="match status" value="1"/>
</dbReference>